<keyword evidence="1" id="KW-0472">Membrane</keyword>
<organism evidence="2 3">
    <name type="scientific">Trichoderma asperellum (strain ATCC 204424 / CBS 433.97 / NBRC 101777)</name>
    <dbReference type="NCBI Taxonomy" id="1042311"/>
    <lineage>
        <taxon>Eukaryota</taxon>
        <taxon>Fungi</taxon>
        <taxon>Dikarya</taxon>
        <taxon>Ascomycota</taxon>
        <taxon>Pezizomycotina</taxon>
        <taxon>Sordariomycetes</taxon>
        <taxon>Hypocreomycetidae</taxon>
        <taxon>Hypocreales</taxon>
        <taxon>Hypocreaceae</taxon>
        <taxon>Trichoderma</taxon>
    </lineage>
</organism>
<evidence type="ECO:0000313" key="2">
    <source>
        <dbReference type="EMBL" id="PTB45101.1"/>
    </source>
</evidence>
<name>A0A2T3ZJW5_TRIA4</name>
<keyword evidence="3" id="KW-1185">Reference proteome</keyword>
<gene>
    <name evidence="2" type="ORF">M441DRAFT_54189</name>
</gene>
<keyword evidence="1" id="KW-1133">Transmembrane helix</keyword>
<evidence type="ECO:0000256" key="1">
    <source>
        <dbReference type="SAM" id="Phobius"/>
    </source>
</evidence>
<sequence length="96" mass="10913">MASLVHHIFFDQAKQATAITLIVPLFLLMSLSLPLRDTPKLLLSLALRRFILLMGSLNHHSGFYPKSRHRFLIAILSTLFDLARATMSLVPRPFSR</sequence>
<dbReference type="Proteomes" id="UP000240493">
    <property type="component" value="Unassembled WGS sequence"/>
</dbReference>
<reference evidence="2 3" key="1">
    <citation type="submission" date="2016-07" db="EMBL/GenBank/DDBJ databases">
        <title>Multiple horizontal gene transfer events from other fungi enriched the ability of initially mycotrophic Trichoderma (Ascomycota) to feed on dead plant biomass.</title>
        <authorList>
            <consortium name="DOE Joint Genome Institute"/>
            <person name="Aerts A."/>
            <person name="Atanasova L."/>
            <person name="Chenthamara K."/>
            <person name="Zhang J."/>
            <person name="Grujic M."/>
            <person name="Henrissat B."/>
            <person name="Kuo A."/>
            <person name="Salamov A."/>
            <person name="Lipzen A."/>
            <person name="Labutti K."/>
            <person name="Barry K."/>
            <person name="Miao Y."/>
            <person name="Rahimi M.J."/>
            <person name="Shen Q."/>
            <person name="Grigoriev I.V."/>
            <person name="Kubicek C.P."/>
            <person name="Druzhinina I.S."/>
        </authorList>
    </citation>
    <scope>NUCLEOTIDE SEQUENCE [LARGE SCALE GENOMIC DNA]</scope>
    <source>
        <strain evidence="2 3">CBS 433.97</strain>
    </source>
</reference>
<dbReference type="EMBL" id="KZ679257">
    <property type="protein sequence ID" value="PTB45101.1"/>
    <property type="molecule type" value="Genomic_DNA"/>
</dbReference>
<accession>A0A2T3ZJW5</accession>
<dbReference type="AlphaFoldDB" id="A0A2T3ZJW5"/>
<protein>
    <submittedName>
        <fullName evidence="2">Uncharacterized protein</fullName>
    </submittedName>
</protein>
<proteinExistence type="predicted"/>
<keyword evidence="1" id="KW-0812">Transmembrane</keyword>
<evidence type="ECO:0000313" key="3">
    <source>
        <dbReference type="Proteomes" id="UP000240493"/>
    </source>
</evidence>
<feature type="transmembrane region" description="Helical" evidence="1">
    <location>
        <begin position="16"/>
        <end position="35"/>
    </location>
</feature>